<dbReference type="PRINTS" id="PR00830">
    <property type="entry name" value="ENDOLAPTASE"/>
</dbReference>
<evidence type="ECO:0000256" key="10">
    <source>
        <dbReference type="PIRSR" id="PIRSR001174-1"/>
    </source>
</evidence>
<dbReference type="InterPro" id="IPR008269">
    <property type="entry name" value="Lon_proteolytic"/>
</dbReference>
<dbReference type="SUPFAM" id="SSF54211">
    <property type="entry name" value="Ribosomal protein S5 domain 2-like"/>
    <property type="match status" value="1"/>
</dbReference>
<dbReference type="InterPro" id="IPR003959">
    <property type="entry name" value="ATPase_AAA_core"/>
</dbReference>
<dbReference type="InterPro" id="IPR004815">
    <property type="entry name" value="Lon_bac/euk-typ"/>
</dbReference>
<comment type="function">
    <text evidence="9">ATP-dependent serine protease that mediates the selective degradation of mutant and abnormal proteins as well as certain short-lived regulatory proteins. Required for cellular homeostasis and for survival from DNA damage and developmental changes induced by stress. Degrades polypeptides processively to yield small peptide fragments that are 5 to 10 amino acids long. Binds to DNA in a double-stranded, site-specific manner.</text>
</comment>
<reference evidence="14" key="2">
    <citation type="submission" date="2022-11" db="EMBL/GenBank/DDBJ databases">
        <title>complete genomes of mycoplasma synoviae ZX313 strain and SD2 strain.</title>
        <authorList>
            <person name="Zhong Q."/>
        </authorList>
    </citation>
    <scope>NUCLEOTIDE SEQUENCE</scope>
    <source>
        <strain evidence="14">SD2</strain>
    </source>
</reference>
<reference evidence="14" key="1">
    <citation type="submission" date="2022-10" db="EMBL/GenBank/DDBJ databases">
        <authorList>
            <person name="Wei X."/>
        </authorList>
    </citation>
    <scope>NUCLEOTIDE SEQUENCE</scope>
    <source>
        <strain evidence="14">SD2</strain>
    </source>
</reference>
<dbReference type="PANTHER" id="PTHR10046">
    <property type="entry name" value="ATP DEPENDENT LON PROTEASE FAMILY MEMBER"/>
    <property type="match status" value="1"/>
</dbReference>
<comment type="catalytic activity">
    <reaction evidence="8 12">
        <text>Hydrolysis of proteins in presence of ATP.</text>
        <dbReference type="EC" id="3.4.21.53"/>
    </reaction>
</comment>
<dbReference type="Gene3D" id="3.30.230.10">
    <property type="match status" value="1"/>
</dbReference>
<dbReference type="Gene3D" id="1.20.5.5270">
    <property type="match status" value="1"/>
</dbReference>
<evidence type="ECO:0000256" key="12">
    <source>
        <dbReference type="PROSITE-ProRule" id="PRU01122"/>
    </source>
</evidence>
<comment type="subunit">
    <text evidence="7">Homohexamer. Organized in a ring with a central cavity.</text>
</comment>
<dbReference type="PROSITE" id="PS51786">
    <property type="entry name" value="LON_PROTEOLYTIC"/>
    <property type="match status" value="1"/>
</dbReference>
<keyword evidence="1 12" id="KW-0645">Protease</keyword>
<evidence type="ECO:0000256" key="4">
    <source>
        <dbReference type="ARBA" id="ARBA00022825"/>
    </source>
</evidence>
<dbReference type="Proteomes" id="UP001164481">
    <property type="component" value="Chromosome"/>
</dbReference>
<dbReference type="NCBIfam" id="TIGR00763">
    <property type="entry name" value="lon"/>
    <property type="match status" value="1"/>
</dbReference>
<name>A0AAX3F0B7_MYCSY</name>
<dbReference type="InterPro" id="IPR020568">
    <property type="entry name" value="Ribosomal_Su5_D2-typ_SF"/>
</dbReference>
<evidence type="ECO:0000256" key="2">
    <source>
        <dbReference type="ARBA" id="ARBA00022741"/>
    </source>
</evidence>
<sequence>MQKKQTLNYVIVKTDEISFPFGYSEVLILEQDSIELLETTKFKFKNEDRLVIVYAEDVYTEEVKFLQRGLYIKPLDAKEVMYQGEKALILTFKALHFFYIQNFSYEMNQDEIMSANFLVDGNAKGTVGYEMVLSGHINNVEDVKENLMNEFRQDQNKMNFFSIFETLVNNSNSFGISTNNQAGTAMLFKQNYGAKDEVKPYDIEEIKALIDSKITQDNDPSEFLLNNFESLMTYFGFLDLNKFPHKWHLYNSFDYGNFTRLINEVGNFIQTALKLEENITSEISKKLNNQQKEFMLREKRKVIDDELAKLGKDTLQDDKDEYVKRLKNKTLKKMYPDSIKEIIRDETKRYSEMMQASPEANLVKNYVEYLKKLPWRKVSKDRLDIKYAREVLEKYHYGIKEVKERILEHLGVLINAQTYNKNYKNEVVSIDENYEIDLNLFKDKPSEKTVFNNVPILALVGPPGTGKTTLAKAISEALNKKYVKISLGGVKDESEIRGHRRTYVGAMPGKIVKGVAKAGVSNAVFLLDEIDKMASDHKGDPASAMLEVLDPEQNAQFQDHYLEQEYDLSKIIFIATANYFQNIPEALIDRVEVIELDPYTLNEKVQIAQKHLIPKVINEVYLDEKLFNISEETLRFIINRYTREAGVRGLKRILDKIARKIVIKRVLEPDLKSFDISLNNLEELLGVAPYKTDEDKHDEIPGIATGLAYSTHGGSDLEIEVNVFKSEKGGIQLTGSLKDVMKESAQIALTYVRSNAKYFGIHSFDFDKHTIHIHVPEGATPKDGPSAGVTFTTAIISALTRLPVPNNYAMTGEITLQGKVLPIGGLKEKSFAAYWKKIKYVFIPHANIDNLQKIPDEIKREITYIPVKRYDEIFQILFRDQKPENTITFS</sequence>
<dbReference type="GO" id="GO:0006508">
    <property type="term" value="P:proteolysis"/>
    <property type="evidence" value="ECO:0007669"/>
    <property type="project" value="UniProtKB-KW"/>
</dbReference>
<dbReference type="InterPro" id="IPR027065">
    <property type="entry name" value="Lon_Prtase"/>
</dbReference>
<feature type="binding site" evidence="11">
    <location>
        <begin position="461"/>
        <end position="468"/>
    </location>
    <ligand>
        <name>ATP</name>
        <dbReference type="ChEBI" id="CHEBI:30616"/>
    </ligand>
</feature>
<dbReference type="Pfam" id="PF22667">
    <property type="entry name" value="Lon_lid"/>
    <property type="match status" value="1"/>
</dbReference>
<dbReference type="GO" id="GO:0016887">
    <property type="term" value="F:ATP hydrolysis activity"/>
    <property type="evidence" value="ECO:0007669"/>
    <property type="project" value="InterPro"/>
</dbReference>
<evidence type="ECO:0000256" key="7">
    <source>
        <dbReference type="ARBA" id="ARBA00026070"/>
    </source>
</evidence>
<evidence type="ECO:0000256" key="5">
    <source>
        <dbReference type="ARBA" id="ARBA00022840"/>
    </source>
</evidence>
<evidence type="ECO:0000259" key="13">
    <source>
        <dbReference type="PROSITE" id="PS51786"/>
    </source>
</evidence>
<keyword evidence="4 12" id="KW-0720">Serine protease</keyword>
<organism evidence="14 15">
    <name type="scientific">Mycoplasmopsis synoviae</name>
    <name type="common">Mycoplasma synoviae</name>
    <dbReference type="NCBI Taxonomy" id="2109"/>
    <lineage>
        <taxon>Bacteria</taxon>
        <taxon>Bacillati</taxon>
        <taxon>Mycoplasmatota</taxon>
        <taxon>Mycoplasmoidales</taxon>
        <taxon>Metamycoplasmataceae</taxon>
        <taxon>Mycoplasmopsis</taxon>
    </lineage>
</organism>
<evidence type="ECO:0000256" key="8">
    <source>
        <dbReference type="ARBA" id="ARBA00050665"/>
    </source>
</evidence>
<keyword evidence="6" id="KW-0346">Stress response</keyword>
<feature type="domain" description="Lon proteolytic" evidence="13">
    <location>
        <begin position="698"/>
        <end position="880"/>
    </location>
</feature>
<dbReference type="EC" id="3.4.21.53" evidence="12"/>
<keyword evidence="5 11" id="KW-0067">ATP-binding</keyword>
<evidence type="ECO:0000256" key="9">
    <source>
        <dbReference type="ARBA" id="ARBA00053875"/>
    </source>
</evidence>
<dbReference type="SMART" id="SM00382">
    <property type="entry name" value="AAA"/>
    <property type="match status" value="1"/>
</dbReference>
<dbReference type="AlphaFoldDB" id="A0AAX3F0B7"/>
<dbReference type="RefSeq" id="WP_154221427.1">
    <property type="nucleotide sequence ID" value="NZ_CP034544.1"/>
</dbReference>
<proteinExistence type="inferred from homology"/>
<feature type="active site" evidence="10 12">
    <location>
        <position position="786"/>
    </location>
</feature>
<evidence type="ECO:0000256" key="6">
    <source>
        <dbReference type="ARBA" id="ARBA00023016"/>
    </source>
</evidence>
<evidence type="ECO:0000313" key="15">
    <source>
        <dbReference type="Proteomes" id="UP001164481"/>
    </source>
</evidence>
<dbReference type="Gene3D" id="3.40.50.300">
    <property type="entry name" value="P-loop containing nucleotide triphosphate hydrolases"/>
    <property type="match status" value="1"/>
</dbReference>
<dbReference type="GO" id="GO:0004176">
    <property type="term" value="F:ATP-dependent peptidase activity"/>
    <property type="evidence" value="ECO:0007669"/>
    <property type="project" value="UniProtKB-UniRule"/>
</dbReference>
<dbReference type="GO" id="GO:0005524">
    <property type="term" value="F:ATP binding"/>
    <property type="evidence" value="ECO:0007669"/>
    <property type="project" value="UniProtKB-KW"/>
</dbReference>
<feature type="active site" evidence="10 12">
    <location>
        <position position="829"/>
    </location>
</feature>
<dbReference type="EMBL" id="CP107525">
    <property type="protein sequence ID" value="UZW64755.1"/>
    <property type="molecule type" value="Genomic_DNA"/>
</dbReference>
<evidence type="ECO:0000256" key="1">
    <source>
        <dbReference type="ARBA" id="ARBA00022670"/>
    </source>
</evidence>
<gene>
    <name evidence="14" type="primary">lon</name>
    <name evidence="14" type="ORF">OIE46_01650</name>
</gene>
<dbReference type="GO" id="GO:0005737">
    <property type="term" value="C:cytoplasm"/>
    <property type="evidence" value="ECO:0007669"/>
    <property type="project" value="UniProtKB-SubCell"/>
</dbReference>
<keyword evidence="3 12" id="KW-0378">Hydrolase</keyword>
<evidence type="ECO:0000313" key="14">
    <source>
        <dbReference type="EMBL" id="UZW64755.1"/>
    </source>
</evidence>
<dbReference type="GO" id="GO:0004252">
    <property type="term" value="F:serine-type endopeptidase activity"/>
    <property type="evidence" value="ECO:0007669"/>
    <property type="project" value="UniProtKB-UniRule"/>
</dbReference>
<accession>A0AAX3F0B7</accession>
<dbReference type="InterPro" id="IPR054594">
    <property type="entry name" value="Lon_lid"/>
</dbReference>
<dbReference type="InterPro" id="IPR003593">
    <property type="entry name" value="AAA+_ATPase"/>
</dbReference>
<dbReference type="InterPro" id="IPR027417">
    <property type="entry name" value="P-loop_NTPase"/>
</dbReference>
<dbReference type="InterPro" id="IPR014721">
    <property type="entry name" value="Ribsml_uS5_D2-typ_fold_subgr"/>
</dbReference>
<dbReference type="CDD" id="cd19500">
    <property type="entry name" value="RecA-like_Lon"/>
    <property type="match status" value="1"/>
</dbReference>
<keyword evidence="2 11" id="KW-0547">Nucleotide-binding</keyword>
<dbReference type="GO" id="GO:0030163">
    <property type="term" value="P:protein catabolic process"/>
    <property type="evidence" value="ECO:0007669"/>
    <property type="project" value="InterPro"/>
</dbReference>
<evidence type="ECO:0000256" key="11">
    <source>
        <dbReference type="PIRSR" id="PIRSR001174-2"/>
    </source>
</evidence>
<evidence type="ECO:0000256" key="3">
    <source>
        <dbReference type="ARBA" id="ARBA00022801"/>
    </source>
</evidence>
<dbReference type="FunFam" id="3.40.50.300:FF:000021">
    <property type="entry name" value="Lon protease homolog"/>
    <property type="match status" value="1"/>
</dbReference>
<dbReference type="Pfam" id="PF00004">
    <property type="entry name" value="AAA"/>
    <property type="match status" value="1"/>
</dbReference>
<comment type="similarity">
    <text evidence="12">Belongs to the peptidase S16 family.</text>
</comment>
<dbReference type="Pfam" id="PF05362">
    <property type="entry name" value="Lon_C"/>
    <property type="match status" value="1"/>
</dbReference>
<dbReference type="SUPFAM" id="SSF52540">
    <property type="entry name" value="P-loop containing nucleoside triphosphate hydrolases"/>
    <property type="match status" value="1"/>
</dbReference>
<protein>
    <recommendedName>
        <fullName evidence="12">endopeptidase La</fullName>
        <ecNumber evidence="12">3.4.21.53</ecNumber>
    </recommendedName>
</protein>
<dbReference type="Gene3D" id="1.20.58.1480">
    <property type="match status" value="1"/>
</dbReference>
<dbReference type="Gene3D" id="1.10.8.60">
    <property type="match status" value="1"/>
</dbReference>